<reference evidence="2" key="1">
    <citation type="submission" date="2018-06" db="EMBL/GenBank/DDBJ databases">
        <authorList>
            <person name="Zhirakovskaya E."/>
        </authorList>
    </citation>
    <scope>NUCLEOTIDE SEQUENCE</scope>
</reference>
<feature type="domain" description="DUF7151" evidence="1">
    <location>
        <begin position="153"/>
        <end position="197"/>
    </location>
</feature>
<dbReference type="InterPro" id="IPR018247">
    <property type="entry name" value="EF_Hand_1_Ca_BS"/>
</dbReference>
<dbReference type="EMBL" id="UOGH01000031">
    <property type="protein sequence ID" value="VAX27189.1"/>
    <property type="molecule type" value="Genomic_DNA"/>
</dbReference>
<evidence type="ECO:0000259" key="1">
    <source>
        <dbReference type="Pfam" id="PF23657"/>
    </source>
</evidence>
<feature type="domain" description="DUF7151" evidence="1">
    <location>
        <begin position="89"/>
        <end position="133"/>
    </location>
</feature>
<dbReference type="Pfam" id="PF23657">
    <property type="entry name" value="DUF7151"/>
    <property type="match status" value="3"/>
</dbReference>
<accession>A0A3B1CAE9</accession>
<proteinExistence type="predicted"/>
<organism evidence="2">
    <name type="scientific">hydrothermal vent metagenome</name>
    <dbReference type="NCBI Taxonomy" id="652676"/>
    <lineage>
        <taxon>unclassified sequences</taxon>
        <taxon>metagenomes</taxon>
        <taxon>ecological metagenomes</taxon>
    </lineage>
</organism>
<dbReference type="AlphaFoldDB" id="A0A3B1CAE9"/>
<name>A0A3B1CAE9_9ZZZZ</name>
<protein>
    <recommendedName>
        <fullName evidence="1">DUF7151 domain-containing protein</fullName>
    </recommendedName>
</protein>
<dbReference type="PROSITE" id="PS00018">
    <property type="entry name" value="EF_HAND_1"/>
    <property type="match status" value="1"/>
</dbReference>
<feature type="domain" description="DUF7151" evidence="1">
    <location>
        <begin position="36"/>
        <end position="78"/>
    </location>
</feature>
<sequence length="212" mass="21523">MKRSLLYGIAVLLVFIFAGCGKPGDDTNVTDRSVAVATSAVAPGDECPNGGIAIDTGIDENGNGKLDPSEVDNTQIVCNGTDGADGLLSLISISDEPAGDNCTEGGVKIEAGLDENNNAVLDPEEVDQTRYVCDGTDGTNGSDGESGSDGLSTLISVSQEPEGDNCTNGGIKIEAGLDDDRDGILDSVEVDDTEFVCNGLDGTGSLSSLISV</sequence>
<feature type="non-terminal residue" evidence="2">
    <location>
        <position position="212"/>
    </location>
</feature>
<dbReference type="InterPro" id="IPR055575">
    <property type="entry name" value="DUF7151"/>
</dbReference>
<gene>
    <name evidence="2" type="ORF">MNBD_NITROSPIRAE02-1162</name>
</gene>
<evidence type="ECO:0000313" key="2">
    <source>
        <dbReference type="EMBL" id="VAX27189.1"/>
    </source>
</evidence>
<dbReference type="PROSITE" id="PS51257">
    <property type="entry name" value="PROKAR_LIPOPROTEIN"/>
    <property type="match status" value="1"/>
</dbReference>